<organism evidence="1">
    <name type="scientific">Tanacetum cinerariifolium</name>
    <name type="common">Dalmatian daisy</name>
    <name type="synonym">Chrysanthemum cinerariifolium</name>
    <dbReference type="NCBI Taxonomy" id="118510"/>
    <lineage>
        <taxon>Eukaryota</taxon>
        <taxon>Viridiplantae</taxon>
        <taxon>Streptophyta</taxon>
        <taxon>Embryophyta</taxon>
        <taxon>Tracheophyta</taxon>
        <taxon>Spermatophyta</taxon>
        <taxon>Magnoliopsida</taxon>
        <taxon>eudicotyledons</taxon>
        <taxon>Gunneridae</taxon>
        <taxon>Pentapetalae</taxon>
        <taxon>asterids</taxon>
        <taxon>campanulids</taxon>
        <taxon>Asterales</taxon>
        <taxon>Asteraceae</taxon>
        <taxon>Asteroideae</taxon>
        <taxon>Anthemideae</taxon>
        <taxon>Anthemidinae</taxon>
        <taxon>Tanacetum</taxon>
    </lineage>
</organism>
<dbReference type="EMBL" id="BKCJ011781893">
    <property type="protein sequence ID" value="GFD52407.1"/>
    <property type="molecule type" value="Genomic_DNA"/>
</dbReference>
<sequence>MESGEILNVQGEHTPGIAKALRNVK</sequence>
<protein>
    <submittedName>
        <fullName evidence="1">Uncharacterized protein</fullName>
    </submittedName>
</protein>
<proteinExistence type="predicted"/>
<accession>A0A699WY38</accession>
<gene>
    <name evidence="1" type="ORF">Tci_924376</name>
</gene>
<name>A0A699WY38_TANCI</name>
<reference evidence="1" key="1">
    <citation type="journal article" date="2019" name="Sci. Rep.">
        <title>Draft genome of Tanacetum cinerariifolium, the natural source of mosquito coil.</title>
        <authorList>
            <person name="Yamashiro T."/>
            <person name="Shiraishi A."/>
            <person name="Satake H."/>
            <person name="Nakayama K."/>
        </authorList>
    </citation>
    <scope>NUCLEOTIDE SEQUENCE</scope>
</reference>
<evidence type="ECO:0000313" key="1">
    <source>
        <dbReference type="EMBL" id="GFD52407.1"/>
    </source>
</evidence>
<comment type="caution">
    <text evidence="1">The sequence shown here is derived from an EMBL/GenBank/DDBJ whole genome shotgun (WGS) entry which is preliminary data.</text>
</comment>
<dbReference type="AlphaFoldDB" id="A0A699WY38"/>
<feature type="non-terminal residue" evidence="1">
    <location>
        <position position="25"/>
    </location>
</feature>